<comment type="similarity">
    <text evidence="1">Belongs to the sigma-70 factor family. ECF subfamily.</text>
</comment>
<dbReference type="PANTHER" id="PTHR43133:SF46">
    <property type="entry name" value="RNA POLYMERASE SIGMA-70 FACTOR ECF SUBFAMILY"/>
    <property type="match status" value="1"/>
</dbReference>
<organism evidence="7 8">
    <name type="scientific">Pedobacter cryoconitis</name>
    <dbReference type="NCBI Taxonomy" id="188932"/>
    <lineage>
        <taxon>Bacteria</taxon>
        <taxon>Pseudomonadati</taxon>
        <taxon>Bacteroidota</taxon>
        <taxon>Sphingobacteriia</taxon>
        <taxon>Sphingobacteriales</taxon>
        <taxon>Sphingobacteriaceae</taxon>
        <taxon>Pedobacter</taxon>
    </lineage>
</organism>
<dbReference type="NCBIfam" id="TIGR02937">
    <property type="entry name" value="sigma70-ECF"/>
    <property type="match status" value="1"/>
</dbReference>
<dbReference type="InterPro" id="IPR013249">
    <property type="entry name" value="RNA_pol_sigma70_r4_t2"/>
</dbReference>
<feature type="domain" description="RNA polymerase sigma-70 region 2" evidence="5">
    <location>
        <begin position="32"/>
        <end position="98"/>
    </location>
</feature>
<dbReference type="InterPro" id="IPR014327">
    <property type="entry name" value="RNA_pol_sigma70_bacteroid"/>
</dbReference>
<evidence type="ECO:0000256" key="2">
    <source>
        <dbReference type="ARBA" id="ARBA00023015"/>
    </source>
</evidence>
<dbReference type="InterPro" id="IPR036388">
    <property type="entry name" value="WH-like_DNA-bd_sf"/>
</dbReference>
<dbReference type="Pfam" id="PF04542">
    <property type="entry name" value="Sigma70_r2"/>
    <property type="match status" value="1"/>
</dbReference>
<dbReference type="AlphaFoldDB" id="A0A7W9DZN8"/>
<evidence type="ECO:0000256" key="1">
    <source>
        <dbReference type="ARBA" id="ARBA00010641"/>
    </source>
</evidence>
<dbReference type="InterPro" id="IPR007627">
    <property type="entry name" value="RNA_pol_sigma70_r2"/>
</dbReference>
<protein>
    <submittedName>
        <fullName evidence="7">RNA polymerase sigma-70 factor (ECF subfamily)</fullName>
    </submittedName>
</protein>
<dbReference type="GO" id="GO:0003677">
    <property type="term" value="F:DNA binding"/>
    <property type="evidence" value="ECO:0007669"/>
    <property type="project" value="InterPro"/>
</dbReference>
<dbReference type="InterPro" id="IPR013325">
    <property type="entry name" value="RNA_pol_sigma_r2"/>
</dbReference>
<evidence type="ECO:0000313" key="8">
    <source>
        <dbReference type="Proteomes" id="UP000537204"/>
    </source>
</evidence>
<comment type="caution">
    <text evidence="7">The sequence shown here is derived from an EMBL/GenBank/DDBJ whole genome shotgun (WGS) entry which is preliminary data.</text>
</comment>
<dbReference type="GO" id="GO:0016987">
    <property type="term" value="F:sigma factor activity"/>
    <property type="evidence" value="ECO:0007669"/>
    <property type="project" value="UniProtKB-KW"/>
</dbReference>
<dbReference type="InterPro" id="IPR039425">
    <property type="entry name" value="RNA_pol_sigma-70-like"/>
</dbReference>
<gene>
    <name evidence="7" type="ORF">HDE68_003121</name>
</gene>
<dbReference type="NCBIfam" id="TIGR02985">
    <property type="entry name" value="Sig70_bacteroi1"/>
    <property type="match status" value="1"/>
</dbReference>
<feature type="domain" description="RNA polymerase sigma factor 70 region 4 type 2" evidence="6">
    <location>
        <begin position="129"/>
        <end position="180"/>
    </location>
</feature>
<evidence type="ECO:0000256" key="4">
    <source>
        <dbReference type="ARBA" id="ARBA00023163"/>
    </source>
</evidence>
<reference evidence="7 8" key="1">
    <citation type="submission" date="2020-08" db="EMBL/GenBank/DDBJ databases">
        <title>Genomic Encyclopedia of Type Strains, Phase IV (KMG-V): Genome sequencing to study the core and pangenomes of soil and plant-associated prokaryotes.</title>
        <authorList>
            <person name="Whitman W."/>
        </authorList>
    </citation>
    <scope>NUCLEOTIDE SEQUENCE [LARGE SCALE GENOMIC DNA]</scope>
    <source>
        <strain evidence="7 8">S3M1</strain>
    </source>
</reference>
<dbReference type="RefSeq" id="WP_183883079.1">
    <property type="nucleotide sequence ID" value="NZ_JACHCE010000004.1"/>
</dbReference>
<dbReference type="InterPro" id="IPR014284">
    <property type="entry name" value="RNA_pol_sigma-70_dom"/>
</dbReference>
<evidence type="ECO:0000256" key="3">
    <source>
        <dbReference type="ARBA" id="ARBA00023082"/>
    </source>
</evidence>
<proteinExistence type="inferred from homology"/>
<dbReference type="GO" id="GO:0006352">
    <property type="term" value="P:DNA-templated transcription initiation"/>
    <property type="evidence" value="ECO:0007669"/>
    <property type="project" value="InterPro"/>
</dbReference>
<evidence type="ECO:0000313" key="7">
    <source>
        <dbReference type="EMBL" id="MBB5637208.1"/>
    </source>
</evidence>
<evidence type="ECO:0000259" key="6">
    <source>
        <dbReference type="Pfam" id="PF08281"/>
    </source>
</evidence>
<dbReference type="Proteomes" id="UP000537204">
    <property type="component" value="Unassembled WGS sequence"/>
</dbReference>
<dbReference type="InterPro" id="IPR013324">
    <property type="entry name" value="RNA_pol_sigma_r3/r4-like"/>
</dbReference>
<dbReference type="Pfam" id="PF08281">
    <property type="entry name" value="Sigma70_r4_2"/>
    <property type="match status" value="1"/>
</dbReference>
<evidence type="ECO:0000259" key="5">
    <source>
        <dbReference type="Pfam" id="PF04542"/>
    </source>
</evidence>
<dbReference type="PANTHER" id="PTHR43133">
    <property type="entry name" value="RNA POLYMERASE ECF-TYPE SIGMA FACTO"/>
    <property type="match status" value="1"/>
</dbReference>
<keyword evidence="2" id="KW-0805">Transcription regulation</keyword>
<dbReference type="SUPFAM" id="SSF88659">
    <property type="entry name" value="Sigma3 and sigma4 domains of RNA polymerase sigma factors"/>
    <property type="match status" value="1"/>
</dbReference>
<keyword evidence="4" id="KW-0804">Transcription</keyword>
<name>A0A7W9DZN8_9SPHI</name>
<sequence>MGFYEFSDYSKLTDTELAALLRSGDRLAFTEIYERYKSLLHRHAYKWTKDRDDAKDIIHEVFSNLWTKRETLSYSANLGPFLYAAVRNRIFNLLSHQRIVSTYIASVQQLIDQGEYVTDHALRERELRLIIDKEIAVLPKKMQAVFKLSRNESFSHREIAEKLDLSEQTVRKHIQHALKILRVKLDMFILLFLLLAFRI</sequence>
<dbReference type="SUPFAM" id="SSF88946">
    <property type="entry name" value="Sigma2 domain of RNA polymerase sigma factors"/>
    <property type="match status" value="1"/>
</dbReference>
<dbReference type="EMBL" id="JACHCE010000004">
    <property type="protein sequence ID" value="MBB5637208.1"/>
    <property type="molecule type" value="Genomic_DNA"/>
</dbReference>
<dbReference type="Gene3D" id="1.10.1740.10">
    <property type="match status" value="1"/>
</dbReference>
<dbReference type="Gene3D" id="1.10.10.10">
    <property type="entry name" value="Winged helix-like DNA-binding domain superfamily/Winged helix DNA-binding domain"/>
    <property type="match status" value="1"/>
</dbReference>
<keyword evidence="3" id="KW-0731">Sigma factor</keyword>
<accession>A0A7W9DZN8</accession>